<dbReference type="OrthoDB" id="249703at2759"/>
<dbReference type="PANTHER" id="PTHR43968">
    <property type="match status" value="1"/>
</dbReference>
<dbReference type="PROSITE" id="PS50404">
    <property type="entry name" value="GST_NTER"/>
    <property type="match status" value="1"/>
</dbReference>
<dbReference type="Gene3D" id="3.40.30.10">
    <property type="entry name" value="Glutaredoxin"/>
    <property type="match status" value="1"/>
</dbReference>
<feature type="domain" description="GST N-terminal" evidence="1">
    <location>
        <begin position="5"/>
        <end position="90"/>
    </location>
</feature>
<dbReference type="Pfam" id="PF13410">
    <property type="entry name" value="GST_C_2"/>
    <property type="match status" value="1"/>
</dbReference>
<name>A0A8H5BN41_9AGAR</name>
<dbReference type="InterPro" id="IPR050983">
    <property type="entry name" value="GST_Omega/HSP26"/>
</dbReference>
<dbReference type="InterPro" id="IPR004045">
    <property type="entry name" value="Glutathione_S-Trfase_N"/>
</dbReference>
<sequence length="230" mass="26071">MDAKPPYSVIGTPFSTFTRTITLGLQHKGLRYTQISTPPQTETAFSGHPFGYLPTLVIHREHEGMGKPDIKLRESQAIVRFIDRLAPDPSLHLHMWKDVVEVEEKMWEFVSFAASFGFPMIEATVVKPRVKALDEGTLTEDEIRAQIKDGLEEMKKYLKVAESLMAPNGYVFGETLTWADFFLYPLMADLRMVPEWEVVSDRLKKWTKKMDQLPAVQATKAGTLSVGARP</sequence>
<dbReference type="InterPro" id="IPR036282">
    <property type="entry name" value="Glutathione-S-Trfase_C_sf"/>
</dbReference>
<organism evidence="3 4">
    <name type="scientific">Psilocybe cf. subviscida</name>
    <dbReference type="NCBI Taxonomy" id="2480587"/>
    <lineage>
        <taxon>Eukaryota</taxon>
        <taxon>Fungi</taxon>
        <taxon>Dikarya</taxon>
        <taxon>Basidiomycota</taxon>
        <taxon>Agaricomycotina</taxon>
        <taxon>Agaricomycetes</taxon>
        <taxon>Agaricomycetidae</taxon>
        <taxon>Agaricales</taxon>
        <taxon>Agaricineae</taxon>
        <taxon>Strophariaceae</taxon>
        <taxon>Psilocybe</taxon>
    </lineage>
</organism>
<keyword evidence="4" id="KW-1185">Reference proteome</keyword>
<protein>
    <recommendedName>
        <fullName evidence="5">Glutathione S-transferase</fullName>
    </recommendedName>
</protein>
<dbReference type="InterPro" id="IPR036249">
    <property type="entry name" value="Thioredoxin-like_sf"/>
</dbReference>
<reference evidence="3 4" key="1">
    <citation type="journal article" date="2020" name="ISME J.">
        <title>Uncovering the hidden diversity of litter-decomposition mechanisms in mushroom-forming fungi.</title>
        <authorList>
            <person name="Floudas D."/>
            <person name="Bentzer J."/>
            <person name="Ahren D."/>
            <person name="Johansson T."/>
            <person name="Persson P."/>
            <person name="Tunlid A."/>
        </authorList>
    </citation>
    <scope>NUCLEOTIDE SEQUENCE [LARGE SCALE GENOMIC DNA]</scope>
    <source>
        <strain evidence="3 4">CBS 101986</strain>
    </source>
</reference>
<evidence type="ECO:0000259" key="2">
    <source>
        <dbReference type="PROSITE" id="PS50405"/>
    </source>
</evidence>
<dbReference type="SUPFAM" id="SSF47616">
    <property type="entry name" value="GST C-terminal domain-like"/>
    <property type="match status" value="1"/>
</dbReference>
<comment type="caution">
    <text evidence="3">The sequence shown here is derived from an EMBL/GenBank/DDBJ whole genome shotgun (WGS) entry which is preliminary data.</text>
</comment>
<feature type="domain" description="GST C-terminal" evidence="2">
    <location>
        <begin position="99"/>
        <end position="230"/>
    </location>
</feature>
<dbReference type="Gene3D" id="1.20.1050.10">
    <property type="match status" value="1"/>
</dbReference>
<dbReference type="SUPFAM" id="SSF52833">
    <property type="entry name" value="Thioredoxin-like"/>
    <property type="match status" value="1"/>
</dbReference>
<dbReference type="Pfam" id="PF13417">
    <property type="entry name" value="GST_N_3"/>
    <property type="match status" value="1"/>
</dbReference>
<dbReference type="EMBL" id="JAACJJ010000015">
    <property type="protein sequence ID" value="KAF5325448.1"/>
    <property type="molecule type" value="Genomic_DNA"/>
</dbReference>
<evidence type="ECO:0000313" key="4">
    <source>
        <dbReference type="Proteomes" id="UP000567179"/>
    </source>
</evidence>
<evidence type="ECO:0008006" key="5">
    <source>
        <dbReference type="Google" id="ProtNLM"/>
    </source>
</evidence>
<proteinExistence type="predicted"/>
<dbReference type="Proteomes" id="UP000567179">
    <property type="component" value="Unassembled WGS sequence"/>
</dbReference>
<dbReference type="PROSITE" id="PS50405">
    <property type="entry name" value="GST_CTER"/>
    <property type="match status" value="1"/>
</dbReference>
<evidence type="ECO:0000259" key="1">
    <source>
        <dbReference type="PROSITE" id="PS50404"/>
    </source>
</evidence>
<dbReference type="InterPro" id="IPR010987">
    <property type="entry name" value="Glutathione-S-Trfase_C-like"/>
</dbReference>
<gene>
    <name evidence="3" type="ORF">D9619_009975</name>
</gene>
<evidence type="ECO:0000313" key="3">
    <source>
        <dbReference type="EMBL" id="KAF5325448.1"/>
    </source>
</evidence>
<accession>A0A8H5BN41</accession>
<dbReference type="CDD" id="cd00299">
    <property type="entry name" value="GST_C_family"/>
    <property type="match status" value="1"/>
</dbReference>
<dbReference type="PANTHER" id="PTHR43968:SF6">
    <property type="entry name" value="GLUTATHIONE S-TRANSFERASE OMEGA"/>
    <property type="match status" value="1"/>
</dbReference>
<dbReference type="GO" id="GO:0005737">
    <property type="term" value="C:cytoplasm"/>
    <property type="evidence" value="ECO:0007669"/>
    <property type="project" value="TreeGrafter"/>
</dbReference>
<dbReference type="AlphaFoldDB" id="A0A8H5BN41"/>